<dbReference type="OrthoDB" id="6083831at2759"/>
<dbReference type="AlphaFoldDB" id="A0A5J4W763"/>
<protein>
    <submittedName>
        <fullName evidence="1">Uncharacterized protein</fullName>
    </submittedName>
</protein>
<organism evidence="1 2">
    <name type="scientific">Streblomastix strix</name>
    <dbReference type="NCBI Taxonomy" id="222440"/>
    <lineage>
        <taxon>Eukaryota</taxon>
        <taxon>Metamonada</taxon>
        <taxon>Preaxostyla</taxon>
        <taxon>Oxymonadida</taxon>
        <taxon>Streblomastigidae</taxon>
        <taxon>Streblomastix</taxon>
    </lineage>
</organism>
<dbReference type="EMBL" id="SNRW01003177">
    <property type="protein sequence ID" value="KAA6390575.1"/>
    <property type="molecule type" value="Genomic_DNA"/>
</dbReference>
<gene>
    <name evidence="1" type="ORF">EZS28_013900</name>
</gene>
<comment type="caution">
    <text evidence="1">The sequence shown here is derived from an EMBL/GenBank/DDBJ whole genome shotgun (WGS) entry which is preliminary data.</text>
</comment>
<reference evidence="1 2" key="1">
    <citation type="submission" date="2019-03" db="EMBL/GenBank/DDBJ databases">
        <title>Single cell metagenomics reveals metabolic interactions within the superorganism composed of flagellate Streblomastix strix and complex community of Bacteroidetes bacteria on its surface.</title>
        <authorList>
            <person name="Treitli S.C."/>
            <person name="Kolisko M."/>
            <person name="Husnik F."/>
            <person name="Keeling P."/>
            <person name="Hampl V."/>
        </authorList>
    </citation>
    <scope>NUCLEOTIDE SEQUENCE [LARGE SCALE GENOMIC DNA]</scope>
    <source>
        <strain evidence="1">ST1C</strain>
    </source>
</reference>
<evidence type="ECO:0000313" key="1">
    <source>
        <dbReference type="EMBL" id="KAA6390575.1"/>
    </source>
</evidence>
<sequence>MPISPIISSNVFNYRWSKVKLYTHPPILILDRVLQKMKQDKSQGIIIAQIWPGQSWYTKLKNLTIKFLFLGLSERIQEIRQKMKDKDQKYPPDNVDAFRLDLLQMYEETFYRDRTEDSRSINIFNTTLSNNRTCKARYP</sequence>
<proteinExistence type="predicted"/>
<accession>A0A5J4W763</accession>
<evidence type="ECO:0000313" key="2">
    <source>
        <dbReference type="Proteomes" id="UP000324800"/>
    </source>
</evidence>
<dbReference type="Proteomes" id="UP000324800">
    <property type="component" value="Unassembled WGS sequence"/>
</dbReference>
<name>A0A5J4W763_9EUKA</name>